<evidence type="ECO:0000313" key="1">
    <source>
        <dbReference type="EnsemblPlants" id="OB04G12220.1"/>
    </source>
</evidence>
<dbReference type="Gramene" id="OB04G12220.1">
    <property type="protein sequence ID" value="OB04G12220.1"/>
    <property type="gene ID" value="OB04G12220"/>
</dbReference>
<keyword evidence="2" id="KW-1185">Reference proteome</keyword>
<dbReference type="AlphaFoldDB" id="J3LVP7"/>
<reference evidence="1" key="1">
    <citation type="journal article" date="2013" name="Nat. Commun.">
        <title>Whole-genome sequencing of Oryza brachyantha reveals mechanisms underlying Oryza genome evolution.</title>
        <authorList>
            <person name="Chen J."/>
            <person name="Huang Q."/>
            <person name="Gao D."/>
            <person name="Wang J."/>
            <person name="Lang Y."/>
            <person name="Liu T."/>
            <person name="Li B."/>
            <person name="Bai Z."/>
            <person name="Luis Goicoechea J."/>
            <person name="Liang C."/>
            <person name="Chen C."/>
            <person name="Zhang W."/>
            <person name="Sun S."/>
            <person name="Liao Y."/>
            <person name="Zhang X."/>
            <person name="Yang L."/>
            <person name="Song C."/>
            <person name="Wang M."/>
            <person name="Shi J."/>
            <person name="Liu G."/>
            <person name="Liu J."/>
            <person name="Zhou H."/>
            <person name="Zhou W."/>
            <person name="Yu Q."/>
            <person name="An N."/>
            <person name="Chen Y."/>
            <person name="Cai Q."/>
            <person name="Wang B."/>
            <person name="Liu B."/>
            <person name="Min J."/>
            <person name="Huang Y."/>
            <person name="Wu H."/>
            <person name="Li Z."/>
            <person name="Zhang Y."/>
            <person name="Yin Y."/>
            <person name="Song W."/>
            <person name="Jiang J."/>
            <person name="Jackson S.A."/>
            <person name="Wing R.A."/>
            <person name="Wang J."/>
            <person name="Chen M."/>
        </authorList>
    </citation>
    <scope>NUCLEOTIDE SEQUENCE [LARGE SCALE GENOMIC DNA]</scope>
    <source>
        <strain evidence="1">cv. IRGC 101232</strain>
    </source>
</reference>
<dbReference type="EnsemblPlants" id="OB04G12220.1">
    <property type="protein sequence ID" value="OB04G12220.1"/>
    <property type="gene ID" value="OB04G12220"/>
</dbReference>
<proteinExistence type="predicted"/>
<dbReference type="HOGENOM" id="CLU_2658473_0_0_1"/>
<evidence type="ECO:0000313" key="2">
    <source>
        <dbReference type="Proteomes" id="UP000006038"/>
    </source>
</evidence>
<sequence length="76" mass="9348">MQLQRQNRGQLPSTYVCRRNYVLKNNTNNRRKCRLVRKLTRYINYVRLFGMSREKSQMIYLHVKNNLCVKLLYTYS</sequence>
<dbReference type="Proteomes" id="UP000006038">
    <property type="component" value="Chromosome 4"/>
</dbReference>
<name>J3LVP7_ORYBR</name>
<organism evidence="1">
    <name type="scientific">Oryza brachyantha</name>
    <name type="common">malo sina</name>
    <dbReference type="NCBI Taxonomy" id="4533"/>
    <lineage>
        <taxon>Eukaryota</taxon>
        <taxon>Viridiplantae</taxon>
        <taxon>Streptophyta</taxon>
        <taxon>Embryophyta</taxon>
        <taxon>Tracheophyta</taxon>
        <taxon>Spermatophyta</taxon>
        <taxon>Magnoliopsida</taxon>
        <taxon>Liliopsida</taxon>
        <taxon>Poales</taxon>
        <taxon>Poaceae</taxon>
        <taxon>BOP clade</taxon>
        <taxon>Oryzoideae</taxon>
        <taxon>Oryzeae</taxon>
        <taxon>Oryzinae</taxon>
        <taxon>Oryza</taxon>
    </lineage>
</organism>
<reference evidence="1" key="2">
    <citation type="submission" date="2013-04" db="UniProtKB">
        <authorList>
            <consortium name="EnsemblPlants"/>
        </authorList>
    </citation>
    <scope>IDENTIFICATION</scope>
</reference>
<accession>J3LVP7</accession>
<protein>
    <submittedName>
        <fullName evidence="1">Uncharacterized protein</fullName>
    </submittedName>
</protein>